<dbReference type="AlphaFoldDB" id="A0A6A9QQC9"/>
<reference evidence="2 3" key="1">
    <citation type="submission" date="2019-10" db="EMBL/GenBank/DDBJ databases">
        <title>Sequencing and Assembly of Multiple Reported Metal-Biooxidizing Members of the Extremely Thermoacidophilic Archaeal Family Sulfolobaceae.</title>
        <authorList>
            <person name="Counts J.A."/>
            <person name="Kelly R.M."/>
        </authorList>
    </citation>
    <scope>NUCLEOTIDE SEQUENCE [LARGE SCALE GENOMIC DNA]</scope>
    <source>
        <strain evidence="2 3">DSM 6482</strain>
    </source>
</reference>
<sequence>MKVLFLGTGSGSSRNTYRFKAGIYVESEGKLFLDMGPGSNLRIDDYHVDADTVFFTHLHIDHIDGVFDYMVSRKVRGLNDLTIFSPPGFSKILNSYMETGNQISANVKESKLPKGKVDDLEVYSVKACHSIYAVSYVITDGKRKLIYTGDTAEPCEELLSEIRESDVVIHEASCVEDCKKFGHTSVKELISMFGDQSKKRIILTHIPTHIEDEIYNAVGKKFTIARDGTTFEI</sequence>
<accession>A0A6A9QQC9</accession>
<dbReference type="InterPro" id="IPR036866">
    <property type="entry name" value="RibonucZ/Hydroxyglut_hydro"/>
</dbReference>
<dbReference type="GO" id="GO:0042781">
    <property type="term" value="F:3'-tRNA processing endoribonuclease activity"/>
    <property type="evidence" value="ECO:0007669"/>
    <property type="project" value="TreeGrafter"/>
</dbReference>
<dbReference type="PANTHER" id="PTHR46018">
    <property type="entry name" value="ZINC PHOSPHODIESTERASE ELAC PROTEIN 1"/>
    <property type="match status" value="1"/>
</dbReference>
<evidence type="ECO:0000313" key="3">
    <source>
        <dbReference type="Proteomes" id="UP000470772"/>
    </source>
</evidence>
<dbReference type="SUPFAM" id="SSF56281">
    <property type="entry name" value="Metallo-hydrolase/oxidoreductase"/>
    <property type="match status" value="1"/>
</dbReference>
<gene>
    <name evidence="2" type="ORF">GC250_08600</name>
</gene>
<keyword evidence="3" id="KW-1185">Reference proteome</keyword>
<dbReference type="Pfam" id="PF12706">
    <property type="entry name" value="Lactamase_B_2"/>
    <property type="match status" value="1"/>
</dbReference>
<feature type="domain" description="Metallo-beta-lactamase" evidence="1">
    <location>
        <begin position="19"/>
        <end position="205"/>
    </location>
</feature>
<dbReference type="Proteomes" id="UP000470772">
    <property type="component" value="Unassembled WGS sequence"/>
</dbReference>
<protein>
    <submittedName>
        <fullName evidence="2">MBL fold metallo-hydrolase</fullName>
    </submittedName>
</protein>
<dbReference type="RefSeq" id="WP_054838317.1">
    <property type="nucleotide sequence ID" value="NZ_BBBY01000007.1"/>
</dbReference>
<dbReference type="SMART" id="SM00849">
    <property type="entry name" value="Lactamase_B"/>
    <property type="match status" value="1"/>
</dbReference>
<dbReference type="EMBL" id="WGGD01000005">
    <property type="protein sequence ID" value="MUN29495.1"/>
    <property type="molecule type" value="Genomic_DNA"/>
</dbReference>
<comment type="caution">
    <text evidence="2">The sequence shown here is derived from an EMBL/GenBank/DDBJ whole genome shotgun (WGS) entry which is preliminary data.</text>
</comment>
<dbReference type="InterPro" id="IPR001279">
    <property type="entry name" value="Metallo-B-lactamas"/>
</dbReference>
<evidence type="ECO:0000259" key="1">
    <source>
        <dbReference type="SMART" id="SM00849"/>
    </source>
</evidence>
<dbReference type="OrthoDB" id="73420at2157"/>
<keyword evidence="2" id="KW-0378">Hydrolase</keyword>
<proteinExistence type="predicted"/>
<dbReference type="PANTHER" id="PTHR46018:SF2">
    <property type="entry name" value="ZINC PHOSPHODIESTERASE ELAC PROTEIN 1"/>
    <property type="match status" value="1"/>
</dbReference>
<dbReference type="Gene3D" id="3.60.15.10">
    <property type="entry name" value="Ribonuclease Z/Hydroxyacylglutathione hydrolase-like"/>
    <property type="match status" value="1"/>
</dbReference>
<organism evidence="2 3">
    <name type="scientific">Sulfuracidifex metallicus DSM 6482 = JCM 9184</name>
    <dbReference type="NCBI Taxonomy" id="523847"/>
    <lineage>
        <taxon>Archaea</taxon>
        <taxon>Thermoproteota</taxon>
        <taxon>Thermoprotei</taxon>
        <taxon>Sulfolobales</taxon>
        <taxon>Sulfolobaceae</taxon>
        <taxon>Sulfuracidifex</taxon>
    </lineage>
</organism>
<name>A0A6A9QQC9_SULME</name>
<evidence type="ECO:0000313" key="2">
    <source>
        <dbReference type="EMBL" id="MUN29495.1"/>
    </source>
</evidence>